<name>A0A7Y3R7J6_9FLAO</name>
<sequence length="158" mass="18556">MKNMYFIILFIASQISYSQKEIEQIAFDYFIENIITTNYPKLGKIKFSGYTQTDTSGLSGGGECFTDYEFDFIHKNGFKPDDKIIQIENDSQKFIDLKPKRERKQKVKIFVYQGLKLKDGYFVAIKTEDAEGGYLYYLFFDNSHNYIKHCNEGFITCR</sequence>
<reference evidence="1 2" key="1">
    <citation type="submission" date="2020-05" db="EMBL/GenBank/DDBJ databases">
        <title>Draft genome of Flavobacterium sp. IMCC34852.</title>
        <authorList>
            <person name="Song J."/>
            <person name="Cho J.-C."/>
        </authorList>
    </citation>
    <scope>NUCLEOTIDE SEQUENCE [LARGE SCALE GENOMIC DNA]</scope>
    <source>
        <strain evidence="1 2">IMCC34852</strain>
    </source>
</reference>
<comment type="caution">
    <text evidence="1">The sequence shown here is derived from an EMBL/GenBank/DDBJ whole genome shotgun (WGS) entry which is preliminary data.</text>
</comment>
<organism evidence="1 2">
    <name type="scientific">Flavobacterium rivulicola</name>
    <dbReference type="NCBI Taxonomy" id="2732161"/>
    <lineage>
        <taxon>Bacteria</taxon>
        <taxon>Pseudomonadati</taxon>
        <taxon>Bacteroidota</taxon>
        <taxon>Flavobacteriia</taxon>
        <taxon>Flavobacteriales</taxon>
        <taxon>Flavobacteriaceae</taxon>
        <taxon>Flavobacterium</taxon>
    </lineage>
</organism>
<gene>
    <name evidence="1" type="ORF">HKT18_04125</name>
</gene>
<evidence type="ECO:0000313" key="2">
    <source>
        <dbReference type="Proteomes" id="UP000536509"/>
    </source>
</evidence>
<keyword evidence="2" id="KW-1185">Reference proteome</keyword>
<dbReference type="AlphaFoldDB" id="A0A7Y3R7J6"/>
<dbReference type="Proteomes" id="UP000536509">
    <property type="component" value="Unassembled WGS sequence"/>
</dbReference>
<proteinExistence type="predicted"/>
<dbReference type="EMBL" id="JABEVX010000002">
    <property type="protein sequence ID" value="NNT71398.1"/>
    <property type="molecule type" value="Genomic_DNA"/>
</dbReference>
<dbReference type="RefSeq" id="WP_171221612.1">
    <property type="nucleotide sequence ID" value="NZ_CP121446.1"/>
</dbReference>
<protein>
    <submittedName>
        <fullName evidence="1">Uncharacterized protein</fullName>
    </submittedName>
</protein>
<accession>A0A7Y3R7J6</accession>
<evidence type="ECO:0000313" key="1">
    <source>
        <dbReference type="EMBL" id="NNT71398.1"/>
    </source>
</evidence>